<dbReference type="InterPro" id="IPR020288">
    <property type="entry name" value="Sheath_initiator"/>
</dbReference>
<dbReference type="CDD" id="cd00118">
    <property type="entry name" value="LysM"/>
    <property type="match status" value="1"/>
</dbReference>
<dbReference type="Proteomes" id="UP000197019">
    <property type="component" value="Chromosome"/>
</dbReference>
<accession>A0A1Z4C3B0</accession>
<dbReference type="OrthoDB" id="9802846at2"/>
<evidence type="ECO:0000313" key="1">
    <source>
        <dbReference type="EMBL" id="ASF48037.1"/>
    </source>
</evidence>
<dbReference type="KEGG" id="mpsy:CEK71_19280"/>
<name>A0A1Z4C3B0_9GAMM</name>
<dbReference type="EMBL" id="CP022129">
    <property type="protein sequence ID" value="ASF48037.1"/>
    <property type="molecule type" value="Genomic_DNA"/>
</dbReference>
<dbReference type="Gene3D" id="3.10.450.40">
    <property type="match status" value="1"/>
</dbReference>
<proteinExistence type="predicted"/>
<dbReference type="InterPro" id="IPR018392">
    <property type="entry name" value="LysM"/>
</dbReference>
<evidence type="ECO:0008006" key="3">
    <source>
        <dbReference type="Google" id="ProtNLM"/>
    </source>
</evidence>
<evidence type="ECO:0000313" key="2">
    <source>
        <dbReference type="Proteomes" id="UP000197019"/>
    </source>
</evidence>
<protein>
    <recommendedName>
        <fullName evidence="3">LysM domain-containing protein</fullName>
    </recommendedName>
</protein>
<gene>
    <name evidence="1" type="ORF">CEK71_19280</name>
</gene>
<dbReference type="AlphaFoldDB" id="A0A1Z4C3B0"/>
<organism evidence="1 2">
    <name type="scientific">Methylovulum psychrotolerans</name>
    <dbReference type="NCBI Taxonomy" id="1704499"/>
    <lineage>
        <taxon>Bacteria</taxon>
        <taxon>Pseudomonadati</taxon>
        <taxon>Pseudomonadota</taxon>
        <taxon>Gammaproteobacteria</taxon>
        <taxon>Methylococcales</taxon>
        <taxon>Methylococcaceae</taxon>
        <taxon>Methylovulum</taxon>
    </lineage>
</organism>
<keyword evidence="2" id="KW-1185">Reference proteome</keyword>
<dbReference type="SUPFAM" id="SSF160719">
    <property type="entry name" value="gpW/gp25-like"/>
    <property type="match status" value="1"/>
</dbReference>
<sequence length="195" mass="20920">MAWRSATVKYGDTLQRLALRELGSAERWPDIALLNGLIPPYCAELADNGVAAYGDTLLLPIYQADALAAADDVFLTDLQLDENGFLHSDGEDLLTVSGVANLRQALAVRVVVPKRSLLFHPDYGCWAFTLIGSVNRNALAQLAGFYIQAALLEDPRVQSVANLTPTLINDSITVQAQIVPVSGEAVAFQRAGVLG</sequence>
<reference evidence="1 2" key="1">
    <citation type="submission" date="2017-06" db="EMBL/GenBank/DDBJ databases">
        <title>Genome Sequencing of the methanotroph Methylovulum psychrotolerants str. HV10-M2 isolated from a high-altitude environment.</title>
        <authorList>
            <person name="Mateos-Rivera A."/>
        </authorList>
    </citation>
    <scope>NUCLEOTIDE SEQUENCE [LARGE SCALE GENOMIC DNA]</scope>
    <source>
        <strain evidence="1 2">HV10_M2</strain>
    </source>
</reference>
<dbReference type="Pfam" id="PF10934">
    <property type="entry name" value="Sheath_initiator"/>
    <property type="match status" value="1"/>
</dbReference>
<dbReference type="RefSeq" id="WP_088620907.1">
    <property type="nucleotide sequence ID" value="NZ_CP022129.1"/>
</dbReference>